<feature type="transmembrane region" description="Helical" evidence="7">
    <location>
        <begin position="289"/>
        <end position="311"/>
    </location>
</feature>
<dbReference type="Pfam" id="PF05977">
    <property type="entry name" value="MFS_3"/>
    <property type="match status" value="1"/>
</dbReference>
<gene>
    <name evidence="9" type="ORF">GGQ83_002486</name>
</gene>
<keyword evidence="6 7" id="KW-0472">Membrane</keyword>
<feature type="transmembrane region" description="Helical" evidence="7">
    <location>
        <begin position="317"/>
        <end position="338"/>
    </location>
</feature>
<feature type="transmembrane region" description="Helical" evidence="7">
    <location>
        <begin position="140"/>
        <end position="158"/>
    </location>
</feature>
<feature type="transmembrane region" description="Helical" evidence="7">
    <location>
        <begin position="379"/>
        <end position="396"/>
    </location>
</feature>
<feature type="transmembrane region" description="Helical" evidence="7">
    <location>
        <begin position="107"/>
        <end position="128"/>
    </location>
</feature>
<dbReference type="PROSITE" id="PS50850">
    <property type="entry name" value="MFS"/>
    <property type="match status" value="1"/>
</dbReference>
<feature type="transmembrane region" description="Helical" evidence="7">
    <location>
        <begin position="20"/>
        <end position="40"/>
    </location>
</feature>
<evidence type="ECO:0000313" key="9">
    <source>
        <dbReference type="EMBL" id="MBB3899038.1"/>
    </source>
</evidence>
<dbReference type="SUPFAM" id="SSF103473">
    <property type="entry name" value="MFS general substrate transporter"/>
    <property type="match status" value="1"/>
</dbReference>
<comment type="subcellular location">
    <subcellularLocation>
        <location evidence="1">Cell membrane</location>
        <topology evidence="1">Multi-pass membrane protein</topology>
    </subcellularLocation>
</comment>
<dbReference type="PANTHER" id="PTHR23513:SF11">
    <property type="entry name" value="STAPHYLOFERRIN A TRANSPORTER"/>
    <property type="match status" value="1"/>
</dbReference>
<comment type="caution">
    <text evidence="9">The sequence shown here is derived from an EMBL/GenBank/DDBJ whole genome shotgun (WGS) entry which is preliminary data.</text>
</comment>
<keyword evidence="10" id="KW-1185">Reference proteome</keyword>
<sequence length="532" mass="56347">MQRPAALAPLRHADFRTLWLANLVSNIGLFIQNTAAGWMMTGLDPSPMMVSLVQAASMVPVFLLALPAGALADIIDRRHFLIGAQLWMTFVALLLCILSWTGMLGPWGLVALTFGLGAGLAMSFPGWAATTPELVPREDLMGAIALNGIGFNITRAIGPAIGGLAIAWAGVGAAFLLNALCVLVLVGALWRWKRPVAVNRPAPEPFLSAVRAGARYVAASPAMHAAILRAVVFFLFTSAVWGLLPLLVREELGLGPEAFGLLLGCMGAGAVAAGFLLPMARRRLDRSGMVFVGSLLGALAMAMMATLHHWVFAALAMVIYGVAWISAASTLQAAAQIAAPAWVRARAIGIYQMCFFGALAGGAAGAGWIAGLIGVPTTLGLFALGGAAAAVLVRGARIDGEALREAPAATPPFVMPEPESAELQALLAGGDNRVLEVVRYRVPPARRAAFLAAMREVRRARLRGGAALWRLYEDVAHPERWVELWTIENWAEHLREAARMTEQDHAVLRHAATFHEGGGQGPEAARYVNVPV</sequence>
<evidence type="ECO:0000256" key="2">
    <source>
        <dbReference type="ARBA" id="ARBA00022448"/>
    </source>
</evidence>
<evidence type="ECO:0000256" key="5">
    <source>
        <dbReference type="ARBA" id="ARBA00022989"/>
    </source>
</evidence>
<dbReference type="CDD" id="cd06173">
    <property type="entry name" value="MFS_MefA_like"/>
    <property type="match status" value="1"/>
</dbReference>
<evidence type="ECO:0000256" key="6">
    <source>
        <dbReference type="ARBA" id="ARBA00023136"/>
    </source>
</evidence>
<evidence type="ECO:0000313" key="10">
    <source>
        <dbReference type="Proteomes" id="UP000553193"/>
    </source>
</evidence>
<evidence type="ECO:0000256" key="4">
    <source>
        <dbReference type="ARBA" id="ARBA00022692"/>
    </source>
</evidence>
<dbReference type="InterPro" id="IPR036259">
    <property type="entry name" value="MFS_trans_sf"/>
</dbReference>
<evidence type="ECO:0000256" key="7">
    <source>
        <dbReference type="SAM" id="Phobius"/>
    </source>
</evidence>
<evidence type="ECO:0000256" key="1">
    <source>
        <dbReference type="ARBA" id="ARBA00004651"/>
    </source>
</evidence>
<feature type="transmembrane region" description="Helical" evidence="7">
    <location>
        <begin position="52"/>
        <end position="72"/>
    </location>
</feature>
<dbReference type="Gene3D" id="1.20.1250.20">
    <property type="entry name" value="MFS general substrate transporter like domains"/>
    <property type="match status" value="1"/>
</dbReference>
<evidence type="ECO:0000256" key="3">
    <source>
        <dbReference type="ARBA" id="ARBA00022475"/>
    </source>
</evidence>
<feature type="domain" description="Major facilitator superfamily (MFS) profile" evidence="8">
    <location>
        <begin position="14"/>
        <end position="398"/>
    </location>
</feature>
<dbReference type="InterPro" id="IPR020846">
    <property type="entry name" value="MFS_dom"/>
</dbReference>
<keyword evidence="5 7" id="KW-1133">Transmembrane helix</keyword>
<feature type="transmembrane region" description="Helical" evidence="7">
    <location>
        <begin position="258"/>
        <end position="277"/>
    </location>
</feature>
<feature type="transmembrane region" description="Helical" evidence="7">
    <location>
        <begin position="164"/>
        <end position="190"/>
    </location>
</feature>
<dbReference type="AlphaFoldDB" id="A0A840AAJ8"/>
<organism evidence="9 10">
    <name type="scientific">Roseococcus suduntuyensis</name>
    <dbReference type="NCBI Taxonomy" id="455361"/>
    <lineage>
        <taxon>Bacteria</taxon>
        <taxon>Pseudomonadati</taxon>
        <taxon>Pseudomonadota</taxon>
        <taxon>Alphaproteobacteria</taxon>
        <taxon>Acetobacterales</taxon>
        <taxon>Roseomonadaceae</taxon>
        <taxon>Roseococcus</taxon>
    </lineage>
</organism>
<reference evidence="9 10" key="1">
    <citation type="submission" date="2020-08" db="EMBL/GenBank/DDBJ databases">
        <title>Genomic Encyclopedia of Type Strains, Phase IV (KMG-IV): sequencing the most valuable type-strain genomes for metagenomic binning, comparative biology and taxonomic classification.</title>
        <authorList>
            <person name="Goeker M."/>
        </authorList>
    </citation>
    <scope>NUCLEOTIDE SEQUENCE [LARGE SCALE GENOMIC DNA]</scope>
    <source>
        <strain evidence="9 10">DSM 19979</strain>
    </source>
</reference>
<dbReference type="GO" id="GO:0022857">
    <property type="term" value="F:transmembrane transporter activity"/>
    <property type="evidence" value="ECO:0007669"/>
    <property type="project" value="InterPro"/>
</dbReference>
<accession>A0A840AAJ8</accession>
<feature type="transmembrane region" description="Helical" evidence="7">
    <location>
        <begin position="79"/>
        <end position="101"/>
    </location>
</feature>
<keyword evidence="3" id="KW-1003">Cell membrane</keyword>
<dbReference type="EMBL" id="JACIDJ010000004">
    <property type="protein sequence ID" value="MBB3899038.1"/>
    <property type="molecule type" value="Genomic_DNA"/>
</dbReference>
<dbReference type="GO" id="GO:0005886">
    <property type="term" value="C:plasma membrane"/>
    <property type="evidence" value="ECO:0007669"/>
    <property type="project" value="UniProtKB-SubCell"/>
</dbReference>
<dbReference type="Proteomes" id="UP000553193">
    <property type="component" value="Unassembled WGS sequence"/>
</dbReference>
<name>A0A840AAJ8_9PROT</name>
<protein>
    <submittedName>
        <fullName evidence="9">MFS family permease</fullName>
    </submittedName>
</protein>
<dbReference type="PANTHER" id="PTHR23513">
    <property type="entry name" value="INTEGRAL MEMBRANE EFFLUX PROTEIN-RELATED"/>
    <property type="match status" value="1"/>
</dbReference>
<dbReference type="RefSeq" id="WP_184384453.1">
    <property type="nucleotide sequence ID" value="NZ_JACIDJ010000004.1"/>
</dbReference>
<proteinExistence type="predicted"/>
<feature type="transmembrane region" description="Helical" evidence="7">
    <location>
        <begin position="350"/>
        <end position="373"/>
    </location>
</feature>
<keyword evidence="4 7" id="KW-0812">Transmembrane</keyword>
<feature type="transmembrane region" description="Helical" evidence="7">
    <location>
        <begin position="226"/>
        <end position="246"/>
    </location>
</feature>
<evidence type="ECO:0000259" key="8">
    <source>
        <dbReference type="PROSITE" id="PS50850"/>
    </source>
</evidence>
<dbReference type="InterPro" id="IPR010290">
    <property type="entry name" value="TM_effector"/>
</dbReference>
<keyword evidence="2" id="KW-0813">Transport</keyword>